<reference evidence="1" key="1">
    <citation type="submission" date="2011-03" db="EMBL/GenBank/DDBJ databases">
        <title>The Genome Sequence of Nematocida sp1 strain ERTm2.</title>
        <authorList>
            <consortium name="The Broad Institute Genome Sequencing Platform"/>
            <consortium name="The Broad Institute Genome Sequencing Center for Infectious Disease"/>
            <person name="Cuomo C."/>
            <person name="Troemel E."/>
            <person name="Young S.K."/>
            <person name="Zeng Q."/>
            <person name="Gargeya S."/>
            <person name="Fitzgerald M."/>
            <person name="Haas B."/>
            <person name="Abouelleil A."/>
            <person name="Alvarado L."/>
            <person name="Arachchi H.M."/>
            <person name="Berlin A."/>
            <person name="Brown A."/>
            <person name="Chapman S.B."/>
            <person name="Chen Z."/>
            <person name="Dunbar C."/>
            <person name="Freedman E."/>
            <person name="Gearin G."/>
            <person name="Gellesch M."/>
            <person name="Goldberg J."/>
            <person name="Griggs A."/>
            <person name="Gujja S."/>
            <person name="Heilman E.R."/>
            <person name="Heiman D."/>
            <person name="Howarth C."/>
            <person name="Larson L."/>
            <person name="Lui A."/>
            <person name="MacDonald P.J.P."/>
            <person name="Mehta T."/>
            <person name="Montmayeur A."/>
            <person name="Murphy C."/>
            <person name="Neiman D."/>
            <person name="Pearson M."/>
            <person name="Priest M."/>
            <person name="Roberts A."/>
            <person name="Saif S."/>
            <person name="Shea T."/>
            <person name="Shenoy N."/>
            <person name="Sisk P."/>
            <person name="Stolte C."/>
            <person name="Sykes S."/>
            <person name="White J."/>
            <person name="Yandava C."/>
            <person name="Wortman J."/>
            <person name="Nusbaum C."/>
            <person name="Birren B."/>
        </authorList>
    </citation>
    <scope>NUCLEOTIDE SEQUENCE</scope>
    <source>
        <strain evidence="1">ERTm2</strain>
    </source>
</reference>
<protein>
    <recommendedName>
        <fullName evidence="2">Thioredoxin-like fold domain-containing protein</fullName>
    </recommendedName>
</protein>
<dbReference type="EMBL" id="JH604635">
    <property type="protein sequence ID" value="EHY65479.1"/>
    <property type="molecule type" value="Genomic_DNA"/>
</dbReference>
<dbReference type="SUPFAM" id="SSF52833">
    <property type="entry name" value="Thioredoxin-like"/>
    <property type="match status" value="1"/>
</dbReference>
<sequence>MALVKAMEYQSVFTKEDVINTFSSMGVSKGFLIISSPICPPCNAYKQALNQEYLVSPEGYAHRNKFICVTMPANQPNTPLRGPNGLITTLNVRGVPATFLVDVNQRSFSPVSIMAYSRDGIRNMVAQYEV</sequence>
<dbReference type="AlphaFoldDB" id="H8ZCT9"/>
<name>H8ZCT9_NEMA1</name>
<evidence type="ECO:0008006" key="2">
    <source>
        <dbReference type="Google" id="ProtNLM"/>
    </source>
</evidence>
<gene>
    <name evidence="1" type="ORF">NERG_01086</name>
</gene>
<dbReference type="Proteomes" id="UP000005622">
    <property type="component" value="Unassembled WGS sequence"/>
</dbReference>
<evidence type="ECO:0000313" key="1">
    <source>
        <dbReference type="EMBL" id="EHY65479.1"/>
    </source>
</evidence>
<dbReference type="InterPro" id="IPR036249">
    <property type="entry name" value="Thioredoxin-like_sf"/>
</dbReference>
<dbReference type="HOGENOM" id="CLU_1938715_0_0_1"/>
<proteinExistence type="predicted"/>
<accession>H8ZCT9</accession>
<organism evidence="1">
    <name type="scientific">Nematocida ausubeli (strain ATCC PRA-371 / ERTm2)</name>
    <name type="common">Nematode killer fungus</name>
    <dbReference type="NCBI Taxonomy" id="1913371"/>
    <lineage>
        <taxon>Eukaryota</taxon>
        <taxon>Fungi</taxon>
        <taxon>Fungi incertae sedis</taxon>
        <taxon>Microsporidia</taxon>
        <taxon>Nematocida</taxon>
    </lineage>
</organism>